<dbReference type="InterPro" id="IPR000719">
    <property type="entry name" value="Prot_kinase_dom"/>
</dbReference>
<dbReference type="GO" id="GO:0006405">
    <property type="term" value="P:RNA export from nucleus"/>
    <property type="evidence" value="ECO:0007669"/>
    <property type="project" value="InterPro"/>
</dbReference>
<dbReference type="InterPro" id="IPR011009">
    <property type="entry name" value="Kinase-like_dom_sf"/>
</dbReference>
<feature type="region of interest" description="Disordered" evidence="11">
    <location>
        <begin position="1994"/>
        <end position="2034"/>
    </location>
</feature>
<proteinExistence type="inferred from homology"/>
<feature type="region of interest" description="Disordered" evidence="11">
    <location>
        <begin position="1505"/>
        <end position="1533"/>
    </location>
</feature>
<feature type="domain" description="ACT" evidence="13">
    <location>
        <begin position="186"/>
        <end position="260"/>
    </location>
</feature>
<evidence type="ECO:0000256" key="7">
    <source>
        <dbReference type="ARBA" id="ARBA00022840"/>
    </source>
</evidence>
<evidence type="ECO:0000256" key="9">
    <source>
        <dbReference type="ARBA" id="ARBA00048679"/>
    </source>
</evidence>
<dbReference type="Gene3D" id="3.30.200.20">
    <property type="entry name" value="Phosphorylase Kinase, domain 1"/>
    <property type="match status" value="1"/>
</dbReference>
<evidence type="ECO:0000256" key="1">
    <source>
        <dbReference type="ARBA" id="ARBA00010507"/>
    </source>
</evidence>
<dbReference type="PROSITE" id="PS00108">
    <property type="entry name" value="PROTEIN_KINASE_ST"/>
    <property type="match status" value="1"/>
</dbReference>
<dbReference type="SUPFAM" id="SSF55021">
    <property type="entry name" value="ACT-like"/>
    <property type="match status" value="1"/>
</dbReference>
<feature type="compositionally biased region" description="Low complexity" evidence="11">
    <location>
        <begin position="2020"/>
        <end position="2033"/>
    </location>
</feature>
<comment type="catalytic activity">
    <reaction evidence="8">
        <text>L-threonyl-[protein] + ATP = O-phospho-L-threonyl-[protein] + ADP + H(+)</text>
        <dbReference type="Rhea" id="RHEA:46608"/>
        <dbReference type="Rhea" id="RHEA-COMP:11060"/>
        <dbReference type="Rhea" id="RHEA-COMP:11605"/>
        <dbReference type="ChEBI" id="CHEBI:15378"/>
        <dbReference type="ChEBI" id="CHEBI:30013"/>
        <dbReference type="ChEBI" id="CHEBI:30616"/>
        <dbReference type="ChEBI" id="CHEBI:61977"/>
        <dbReference type="ChEBI" id="CHEBI:456216"/>
        <dbReference type="EC" id="2.7.11.1"/>
    </reaction>
</comment>
<feature type="compositionally biased region" description="Low complexity" evidence="11">
    <location>
        <begin position="1215"/>
        <end position="1226"/>
    </location>
</feature>
<feature type="compositionally biased region" description="Polar residues" evidence="11">
    <location>
        <begin position="1854"/>
        <end position="1868"/>
    </location>
</feature>
<dbReference type="PRINTS" id="PR00109">
    <property type="entry name" value="TYRKINASE"/>
</dbReference>
<dbReference type="Pfam" id="PF07714">
    <property type="entry name" value="PK_Tyr_Ser-Thr"/>
    <property type="match status" value="1"/>
</dbReference>
<organism evidence="14 15">
    <name type="scientific">Vigna unguiculata</name>
    <name type="common">Cowpea</name>
    <dbReference type="NCBI Taxonomy" id="3917"/>
    <lineage>
        <taxon>Eukaryota</taxon>
        <taxon>Viridiplantae</taxon>
        <taxon>Streptophyta</taxon>
        <taxon>Embryophyta</taxon>
        <taxon>Tracheophyta</taxon>
        <taxon>Spermatophyta</taxon>
        <taxon>Magnoliopsida</taxon>
        <taxon>eudicotyledons</taxon>
        <taxon>Gunneridae</taxon>
        <taxon>Pentapetalae</taxon>
        <taxon>rosids</taxon>
        <taxon>fabids</taxon>
        <taxon>Fabales</taxon>
        <taxon>Fabaceae</taxon>
        <taxon>Papilionoideae</taxon>
        <taxon>50 kb inversion clade</taxon>
        <taxon>NPAAA clade</taxon>
        <taxon>indigoferoid/millettioid clade</taxon>
        <taxon>Phaseoleae</taxon>
        <taxon>Vigna</taxon>
    </lineage>
</organism>
<evidence type="ECO:0000256" key="3">
    <source>
        <dbReference type="ARBA" id="ARBA00022527"/>
    </source>
</evidence>
<keyword evidence="5" id="KW-0547">Nucleotide-binding</keyword>
<dbReference type="EMBL" id="CP039353">
    <property type="protein sequence ID" value="QCE08116.1"/>
    <property type="molecule type" value="Genomic_DNA"/>
</dbReference>
<dbReference type="EC" id="2.7.11.1" evidence="2"/>
<dbReference type="InterPro" id="IPR045865">
    <property type="entry name" value="ACT-like_dom_sf"/>
</dbReference>
<feature type="compositionally biased region" description="Polar residues" evidence="11">
    <location>
        <begin position="1227"/>
        <end position="1246"/>
    </location>
</feature>
<reference evidence="14 15" key="1">
    <citation type="submission" date="2019-04" db="EMBL/GenBank/DDBJ databases">
        <title>An improved genome assembly and genetic linkage map for asparagus bean, Vigna unguiculata ssp. sesquipedialis.</title>
        <authorList>
            <person name="Xia Q."/>
            <person name="Zhang R."/>
            <person name="Dong Y."/>
        </authorList>
    </citation>
    <scope>NUCLEOTIDE SEQUENCE [LARGE SCALE GENOMIC DNA]</scope>
    <source>
        <tissue evidence="14">Leaf</tissue>
    </source>
</reference>
<dbReference type="PANTHER" id="PTHR34418">
    <property type="entry name" value="NUCLEAR PORE COMPLEX PROTEIN NUP214 ISOFORM X1"/>
    <property type="match status" value="1"/>
</dbReference>
<dbReference type="SUPFAM" id="SSF56112">
    <property type="entry name" value="Protein kinase-like (PK-like)"/>
    <property type="match status" value="1"/>
</dbReference>
<dbReference type="SMART" id="SM00220">
    <property type="entry name" value="S_TKc"/>
    <property type="match status" value="1"/>
</dbReference>
<feature type="compositionally biased region" description="Polar residues" evidence="11">
    <location>
        <begin position="105"/>
        <end position="125"/>
    </location>
</feature>
<dbReference type="InterPro" id="IPR001245">
    <property type="entry name" value="Ser-Thr/Tyr_kinase_cat_dom"/>
</dbReference>
<feature type="compositionally biased region" description="Polar residues" evidence="11">
    <location>
        <begin position="1505"/>
        <end position="1518"/>
    </location>
</feature>
<dbReference type="GO" id="GO:0004674">
    <property type="term" value="F:protein serine/threonine kinase activity"/>
    <property type="evidence" value="ECO:0007669"/>
    <property type="project" value="UniProtKB-KW"/>
</dbReference>
<feature type="compositionally biased region" description="Basic and acidic residues" evidence="11">
    <location>
        <begin position="1520"/>
        <end position="1533"/>
    </location>
</feature>
<feature type="compositionally biased region" description="Polar residues" evidence="11">
    <location>
        <begin position="1875"/>
        <end position="1886"/>
    </location>
</feature>
<evidence type="ECO:0000313" key="14">
    <source>
        <dbReference type="EMBL" id="QCE08116.1"/>
    </source>
</evidence>
<evidence type="ECO:0000256" key="8">
    <source>
        <dbReference type="ARBA" id="ARBA00047899"/>
    </source>
</evidence>
<evidence type="ECO:0000256" key="11">
    <source>
        <dbReference type="SAM" id="MobiDB-lite"/>
    </source>
</evidence>
<evidence type="ECO:0000256" key="2">
    <source>
        <dbReference type="ARBA" id="ARBA00012513"/>
    </source>
</evidence>
<dbReference type="PROSITE" id="PS50011">
    <property type="entry name" value="PROTEIN_KINASE_DOM"/>
    <property type="match status" value="1"/>
</dbReference>
<sequence length="2254" mass="244058">MDLVEGVGESSSPPRAFSGFGNYDVRNDVFNRLLETGHDQAVSNPEFREQLEAHFNRLPPSYGLDVNIDKAEDVLLHQKLLALARDPDKRPVFHIRFLENISTRTEGEDQQISSTHYRTGSSHATNGVAIPSGKSMVRDIANEFEPCSKLEDLNLDVRKKSKETEEIFLADNFFQRHEHSSIRVHEIIFSTVDKPKLLSQLSALLSDIGLNIREAHVFSTTDGYSLDVFVVDGWPVEETDELYDAMEKAVARSEGSWSRSSNSHSAVEKALATEGRSGDWDIDRRLLKLGEKIASGSSGDLYRGVYLGEDVAVKVLRSEQLNDPLEDEFAQEVAILRQVQHKNVVRFIGACTKCPNFCIVTEYMPGGSLYDYMHKNHNVLELSQLLKFAIDVCKGMEYLHANNIIHRDLKTANLLMDTHNVVKVADFGVARFLNQGGVMTAETGTYRWMAPEVINHQPYDQKADVFSFSIVLWELVTAKVPYDNMTPLQAALGVRQGLRPELPNHGHPKLLELMQRCWEAIPIDRPSFNEITVELENLLQEMENMSPTKIEPEEVEGEIIGTTDYFFVKVGEAVPLKSSDFSFDAETLPSQAIAISERFRLSFVAHSSGFFVVRTKDLIDSANEFKEKGNGSPVEQLSLVDVSIGRIRSLTLSTDNLTLAAVTSSSGDIQFYSVESFLNKEVKQSFSCSLDDSALVKDMRWITTQKNSYVVLSNTGKLYHGEIGFPLKQVMDNVDAVDWGMKGSFVAVASKSVLSILSAEFEERVSISLSFGSWIGDSAANKSIKVDYVKCIRPDSIVIGCIQVTEDGKEENYLVQVIRSRHGEINDKCSELVIQSFYDICQGLIDDIVPVGSGPYLSLVYINQCQLAINSNLKNTDQHIVLLGWSADDDKSEVAIVDIERDKWVPRIELQENGDDNLLVGLCVDNVSIYQKVGVQLGVEERTELLPFCVLICLTVEGKLVMFHVASLAGNKDSPEIDSVLHNYENTSLENHPGDKGCTFSEGLQKQEDKTFEVNGNLMAKPSVNLQQITCSDTKDSEVKLVANSQSLLSNEQQVISDVDANQDTGNQNPFRSGEPQKILGQKTASLGTSIGSLTMNSHSASPGLQETTEKTRELWTANSSQDSQKASNLLPGQKFSFPKESDVSSVSASSHADGVGFQDKKYTVGATNVSGIIGGKPFVVQDMNKSPAINSTSRLVQNRGQLSPLVPGNMQPALNSSSRLSSDSNTAAMKSSATKFLPSNEQHGASSKLGISSSDLSKQFGNINEMTKELDLLLRSIEVAGGFKDACTRSLQSSIEEVELGMDALSKKCKLLMSQVDEHNEEVHYLLNKTIRVMARKIYLEGIYKQASDTRYWDLWNRQKLNSELELKRQHILSLNQDLTNQLIELERHFNALELNKFSQNGGRCMGHGPSQNRYGPSRYVQSLHSLHSAINSQLVAAENLSDCLSKQMSALSLRSQTEERKNLKELLETIGIPYEAAFGSPDTKCFMKTPPSKKTLFSDLTVNKDQSRRNQTSAVKSSEPETARRRRDSLDRSWTCFEPPKTTVKRMLLQELQKLNRKESLYSMNKEKKVTTLEGSAPRQTDASIPSIVFPSSKMKANILNSHLELEELSEKSKAFIPADSLRAPNQVSESTSSLLPKSNALFIPPQSAFHLSPTMVHGYSTETKDLAAEKSAVQKFDFASNNESKPTLHWKIAQKSSMPTYSNTETPSMQTISSERPITNSKMTIPTSSTTVDKPSSAFTPETLRKVFPSSETQSSTISASSPFLGKVTDFHVDKSLPKVNVPAVPTFGGSFKFGSSSTAKTSSSPPSSSVSSAAVPPVAVSATSNILTSLNTNTDSNHAMSSSSSPFLHFSNQKPKDTVTSLSNPPGFKSSLGSLKSETQPASVPKSDIQPVAVSNSKTDPDAAAEVVTRPNEPVNNASELKLEPTTKFSPSIDQSSSNNITSFDLNAIPVSQAARPSDAPLQFSTSFLSSASASSGKNEGLEVGISHEDEMEEEAPETSNNTAELNLGSFGGFGISSSPNPSMPKSNPFGGSFNTVATSLSSSTVPFSVPSGELFKPASFTFSNPQSSAQTQTTNPGAFSGGFNAVAAVPGQAPPSGFGKPAQIGSGQQVLGSVLGGFGQSRQLGSGLPGSGFSPPSGFGGGFAGNSSTSAFSNTAIGGGFAGMASTGRGFAGVPSTGSGFSGGGFAGAAAAAPGVGFGAVSSNGGFAGGFGGAGSGGGFGAFSSQGNNSGFGAVGGSKPPELFTQMRR</sequence>
<keyword evidence="15" id="KW-1185">Reference proteome</keyword>
<evidence type="ECO:0000256" key="4">
    <source>
        <dbReference type="ARBA" id="ARBA00022679"/>
    </source>
</evidence>
<feature type="coiled-coil region" evidence="10">
    <location>
        <begin position="1359"/>
        <end position="1397"/>
    </location>
</feature>
<feature type="region of interest" description="Disordered" evidence="11">
    <location>
        <begin position="1837"/>
        <end position="1910"/>
    </location>
</feature>
<evidence type="ECO:0000259" key="12">
    <source>
        <dbReference type="PROSITE" id="PS50011"/>
    </source>
</evidence>
<dbReference type="PANTHER" id="PTHR34418:SF3">
    <property type="entry name" value="NUCLEAR PORE COMPLEX PROTEIN NUP214"/>
    <property type="match status" value="1"/>
</dbReference>
<dbReference type="GO" id="GO:0017056">
    <property type="term" value="F:structural constituent of nuclear pore"/>
    <property type="evidence" value="ECO:0007669"/>
    <property type="project" value="InterPro"/>
</dbReference>
<feature type="region of interest" description="Disordered" evidence="11">
    <location>
        <begin position="1798"/>
        <end position="1818"/>
    </location>
</feature>
<keyword evidence="10" id="KW-0175">Coiled coil</keyword>
<evidence type="ECO:0000256" key="6">
    <source>
        <dbReference type="ARBA" id="ARBA00022777"/>
    </source>
</evidence>
<dbReference type="InterPro" id="IPR044694">
    <property type="entry name" value="NUP214"/>
</dbReference>
<keyword evidence="6" id="KW-0418">Kinase</keyword>
<evidence type="ECO:0000259" key="13">
    <source>
        <dbReference type="PROSITE" id="PS51671"/>
    </source>
</evidence>
<name>A0A4D6N2V9_VIGUN</name>
<feature type="compositionally biased region" description="Low complexity" evidence="11">
    <location>
        <begin position="1837"/>
        <end position="1849"/>
    </location>
</feature>
<comment type="similarity">
    <text evidence="1">Belongs to the protein kinase superfamily. TKL Ser/Thr protein kinase family. RAF subfamily.</text>
</comment>
<dbReference type="GO" id="GO:0005524">
    <property type="term" value="F:ATP binding"/>
    <property type="evidence" value="ECO:0007669"/>
    <property type="project" value="UniProtKB-KW"/>
</dbReference>
<dbReference type="Gene3D" id="1.10.510.10">
    <property type="entry name" value="Transferase(Phosphotransferase) domain 1"/>
    <property type="match status" value="1"/>
</dbReference>
<feature type="domain" description="Protein kinase" evidence="12">
    <location>
        <begin position="287"/>
        <end position="539"/>
    </location>
</feature>
<feature type="region of interest" description="Disordered" evidence="11">
    <location>
        <begin position="105"/>
        <end position="126"/>
    </location>
</feature>
<evidence type="ECO:0000256" key="10">
    <source>
        <dbReference type="SAM" id="Coils"/>
    </source>
</evidence>
<feature type="region of interest" description="Disordered" evidence="11">
    <location>
        <begin position="1212"/>
        <end position="1251"/>
    </location>
</feature>
<evidence type="ECO:0000256" key="5">
    <source>
        <dbReference type="ARBA" id="ARBA00022741"/>
    </source>
</evidence>
<accession>A0A4D6N2V9</accession>
<dbReference type="FunFam" id="3.30.200.20:FF:000060">
    <property type="entry name" value="Serine/threonine-protein kinase isoform 1"/>
    <property type="match status" value="1"/>
</dbReference>
<gene>
    <name evidence="14" type="ORF">DEO72_LG9g3141</name>
</gene>
<dbReference type="Proteomes" id="UP000501690">
    <property type="component" value="Linkage Group LG9"/>
</dbReference>
<dbReference type="PROSITE" id="PS51671">
    <property type="entry name" value="ACT"/>
    <property type="match status" value="1"/>
</dbReference>
<comment type="catalytic activity">
    <reaction evidence="9">
        <text>L-seryl-[protein] + ATP = O-phospho-L-seryl-[protein] + ADP + H(+)</text>
        <dbReference type="Rhea" id="RHEA:17989"/>
        <dbReference type="Rhea" id="RHEA-COMP:9863"/>
        <dbReference type="Rhea" id="RHEA-COMP:11604"/>
        <dbReference type="ChEBI" id="CHEBI:15378"/>
        <dbReference type="ChEBI" id="CHEBI:29999"/>
        <dbReference type="ChEBI" id="CHEBI:30616"/>
        <dbReference type="ChEBI" id="CHEBI:83421"/>
        <dbReference type="ChEBI" id="CHEBI:456216"/>
        <dbReference type="EC" id="2.7.11.1"/>
    </reaction>
</comment>
<protein>
    <recommendedName>
        <fullName evidence="2">non-specific serine/threonine protein kinase</fullName>
        <ecNumber evidence="2">2.7.11.1</ecNumber>
    </recommendedName>
</protein>
<keyword evidence="4" id="KW-0808">Transferase</keyword>
<evidence type="ECO:0000313" key="15">
    <source>
        <dbReference type="Proteomes" id="UP000501690"/>
    </source>
</evidence>
<dbReference type="InterPro" id="IPR008271">
    <property type="entry name" value="Ser/Thr_kinase_AS"/>
</dbReference>
<keyword evidence="7" id="KW-0067">ATP-binding</keyword>
<dbReference type="InterPro" id="IPR002912">
    <property type="entry name" value="ACT_dom"/>
</dbReference>
<dbReference type="CDD" id="cd13999">
    <property type="entry name" value="STKc_MAP3K-like"/>
    <property type="match status" value="1"/>
</dbReference>
<keyword evidence="3" id="KW-0723">Serine/threonine-protein kinase</keyword>
<dbReference type="SUPFAM" id="SSF117289">
    <property type="entry name" value="Nucleoporin domain"/>
    <property type="match status" value="1"/>
</dbReference>